<dbReference type="SUPFAM" id="SSF53383">
    <property type="entry name" value="PLP-dependent transferases"/>
    <property type="match status" value="1"/>
</dbReference>
<organism evidence="3 4">
    <name type="scientific">Zarconia navalis LEGE 11467</name>
    <dbReference type="NCBI Taxonomy" id="1828826"/>
    <lineage>
        <taxon>Bacteria</taxon>
        <taxon>Bacillati</taxon>
        <taxon>Cyanobacteriota</taxon>
        <taxon>Cyanophyceae</taxon>
        <taxon>Oscillatoriophycideae</taxon>
        <taxon>Oscillatoriales</taxon>
        <taxon>Oscillatoriales incertae sedis</taxon>
        <taxon>Zarconia</taxon>
        <taxon>Zarconia navalis</taxon>
    </lineage>
</organism>
<evidence type="ECO:0000313" key="4">
    <source>
        <dbReference type="Proteomes" id="UP000621799"/>
    </source>
</evidence>
<dbReference type="InterPro" id="IPR000192">
    <property type="entry name" value="Aminotrans_V_dom"/>
</dbReference>
<dbReference type="Gene3D" id="3.90.1150.10">
    <property type="entry name" value="Aspartate Aminotransferase, domain 1"/>
    <property type="match status" value="1"/>
</dbReference>
<reference evidence="3" key="1">
    <citation type="submission" date="2020-10" db="EMBL/GenBank/DDBJ databases">
        <authorList>
            <person name="Castelo-Branco R."/>
            <person name="Eusebio N."/>
            <person name="Adriana R."/>
            <person name="Vieira A."/>
            <person name="Brugerolle De Fraissinette N."/>
            <person name="Rezende De Castro R."/>
            <person name="Schneider M.P."/>
            <person name="Vasconcelos V."/>
            <person name="Leao P.N."/>
        </authorList>
    </citation>
    <scope>NUCLEOTIDE SEQUENCE</scope>
    <source>
        <strain evidence="3">LEGE 11467</strain>
    </source>
</reference>
<dbReference type="EMBL" id="JADEXN010000124">
    <property type="protein sequence ID" value="MBE9040849.1"/>
    <property type="molecule type" value="Genomic_DNA"/>
</dbReference>
<dbReference type="PANTHER" id="PTHR43092:SF2">
    <property type="entry name" value="HERCYNYLCYSTEINE SULFOXIDE LYASE"/>
    <property type="match status" value="1"/>
</dbReference>
<evidence type="ECO:0000256" key="1">
    <source>
        <dbReference type="ARBA" id="ARBA00022898"/>
    </source>
</evidence>
<dbReference type="Pfam" id="PF00266">
    <property type="entry name" value="Aminotran_5"/>
    <property type="match status" value="1"/>
</dbReference>
<keyword evidence="3" id="KW-0032">Aminotransferase</keyword>
<dbReference type="InterPro" id="IPR015421">
    <property type="entry name" value="PyrdxlP-dep_Trfase_major"/>
</dbReference>
<proteinExistence type="predicted"/>
<accession>A0A928VV11</accession>
<comment type="caution">
    <text evidence="3">The sequence shown here is derived from an EMBL/GenBank/DDBJ whole genome shotgun (WGS) entry which is preliminary data.</text>
</comment>
<dbReference type="Gene3D" id="3.40.640.10">
    <property type="entry name" value="Type I PLP-dependent aspartate aminotransferase-like (Major domain)"/>
    <property type="match status" value="1"/>
</dbReference>
<protein>
    <submittedName>
        <fullName evidence="3">Aminotransferase class V-fold PLP-dependent enzyme</fullName>
    </submittedName>
</protein>
<keyword evidence="3" id="KW-0808">Transferase</keyword>
<feature type="domain" description="Aminotransferase class V" evidence="2">
    <location>
        <begin position="35"/>
        <end position="309"/>
    </location>
</feature>
<dbReference type="PANTHER" id="PTHR43092">
    <property type="entry name" value="L-CYSTEINE DESULFHYDRASE"/>
    <property type="match status" value="1"/>
</dbReference>
<name>A0A928VV11_9CYAN</name>
<sequence>MNHEPDCDRHKFWSLDRTITYLNHGAFGACPIPVLEVQQRWRQQLESEPTRFFGREYEDLINKAREKLAAFIGADAEDVVFVPNATTGVNTVLRSLVFQPGDELLTTNHEYNACRNALDFVAQRDGAKVVIAEIPFPLESTAEAIEAVIELVSARTKLVLLDHITSSTALVMPIEAIIRQLTQRGIDTLIDGAHALGAIPLNLRQLGATYYSGNCHKWLCAPKGAGFLYVRRDKQAGIRPLTISHGANSPRTDISRFHLEFDWTGTQDPTAYLCVGEAIEFMESLLPGGWPQLMAQNHQMAIAARDILCDRLGIQPPIPEDAIGTMASIPIPDDAFLFPPATGRIDPLQDRLFEDFQIEVPIFPWYAPRRVLRVSAQLYNTLEDYKKLDRALEKLRG</sequence>
<dbReference type="InterPro" id="IPR015422">
    <property type="entry name" value="PyrdxlP-dep_Trfase_small"/>
</dbReference>
<evidence type="ECO:0000259" key="2">
    <source>
        <dbReference type="Pfam" id="PF00266"/>
    </source>
</evidence>
<gene>
    <name evidence="3" type="ORF">IQ235_08660</name>
</gene>
<dbReference type="InterPro" id="IPR015424">
    <property type="entry name" value="PyrdxlP-dep_Trfase"/>
</dbReference>
<evidence type="ECO:0000313" key="3">
    <source>
        <dbReference type="EMBL" id="MBE9040849.1"/>
    </source>
</evidence>
<dbReference type="Proteomes" id="UP000621799">
    <property type="component" value="Unassembled WGS sequence"/>
</dbReference>
<dbReference type="GO" id="GO:0008483">
    <property type="term" value="F:transaminase activity"/>
    <property type="evidence" value="ECO:0007669"/>
    <property type="project" value="UniProtKB-KW"/>
</dbReference>
<keyword evidence="4" id="KW-1185">Reference proteome</keyword>
<dbReference type="RefSeq" id="WP_264321085.1">
    <property type="nucleotide sequence ID" value="NZ_JADEXN010000124.1"/>
</dbReference>
<dbReference type="AlphaFoldDB" id="A0A928VV11"/>
<keyword evidence="1" id="KW-0663">Pyridoxal phosphate</keyword>